<keyword evidence="4" id="KW-1185">Reference proteome</keyword>
<organism evidence="3 4">
    <name type="scientific">Aquimixticola soesokkakensis</name>
    <dbReference type="NCBI Taxonomy" id="1519096"/>
    <lineage>
        <taxon>Bacteria</taxon>
        <taxon>Pseudomonadati</taxon>
        <taxon>Pseudomonadota</taxon>
        <taxon>Alphaproteobacteria</taxon>
        <taxon>Rhodobacterales</taxon>
        <taxon>Paracoccaceae</taxon>
        <taxon>Aquimixticola</taxon>
    </lineage>
</organism>
<dbReference type="OrthoDB" id="9800252at2"/>
<sequence>MSHAVQTAVLVGCGAMSEGWLRAIQTLNATAPTVDVIGFVDLDETLARHRADTSGFPDAAAGADLGAMLAALEPDVVFDIVVPAARRSVVTTAFAAGCDVLSEKPLGNTLGEARDLAAARDRSARLHGVVQNRRHLTGIRRAKAFLDSGAIGTVAEVHCDFFIAPHFGGFREEMEHVLLHDMAIHTFDAARFVAGVEPARAVCLESNPAHSWYAHGASAAVLFACENGVTMSYRGSWCAEGLPTSWEASWRIVGSKGTLLWDGNDGFQAEVPQGRDGLLSTQTPLEVPQIAPLAHEGHAGVIADFLEARRTGRSPLTDARDNIRSLAMTFAAIDSAEQGRFIDISV</sequence>
<reference evidence="3 4" key="1">
    <citation type="submission" date="2017-03" db="EMBL/GenBank/DDBJ databases">
        <authorList>
            <person name="Afonso C.L."/>
            <person name="Miller P.J."/>
            <person name="Scott M.A."/>
            <person name="Spackman E."/>
            <person name="Goraichik I."/>
            <person name="Dimitrov K.M."/>
            <person name="Suarez D.L."/>
            <person name="Swayne D.E."/>
        </authorList>
    </citation>
    <scope>NUCLEOTIDE SEQUENCE [LARGE SCALE GENOMIC DNA]</scope>
    <source>
        <strain evidence="3 4">CECT 8620</strain>
    </source>
</reference>
<dbReference type="Pfam" id="PF22725">
    <property type="entry name" value="GFO_IDH_MocA_C3"/>
    <property type="match status" value="1"/>
</dbReference>
<protein>
    <submittedName>
        <fullName evidence="3">1,5-anhydro-D-fructose reductase</fullName>
        <ecNumber evidence="3">1.1.1.292</ecNumber>
    </submittedName>
</protein>
<evidence type="ECO:0000313" key="3">
    <source>
        <dbReference type="EMBL" id="SLN64161.1"/>
    </source>
</evidence>
<dbReference type="Proteomes" id="UP000193862">
    <property type="component" value="Unassembled WGS sequence"/>
</dbReference>
<name>A0A1Y5TI27_9RHOB</name>
<dbReference type="SUPFAM" id="SSF55347">
    <property type="entry name" value="Glyceraldehyde-3-phosphate dehydrogenase-like, C-terminal domain"/>
    <property type="match status" value="1"/>
</dbReference>
<dbReference type="Gene3D" id="3.30.360.10">
    <property type="entry name" value="Dihydrodipicolinate Reductase, domain 2"/>
    <property type="match status" value="1"/>
</dbReference>
<dbReference type="PANTHER" id="PTHR43377:SF1">
    <property type="entry name" value="BILIVERDIN REDUCTASE A"/>
    <property type="match status" value="1"/>
</dbReference>
<dbReference type="EC" id="1.1.1.292" evidence="3"/>
<feature type="domain" description="GFO/IDH/MocA-like oxidoreductase" evidence="2">
    <location>
        <begin position="139"/>
        <end position="259"/>
    </location>
</feature>
<proteinExistence type="predicted"/>
<dbReference type="InterPro" id="IPR000683">
    <property type="entry name" value="Gfo/Idh/MocA-like_OxRdtase_N"/>
</dbReference>
<dbReference type="AlphaFoldDB" id="A0A1Y5TI27"/>
<dbReference type="Pfam" id="PF01408">
    <property type="entry name" value="GFO_IDH_MocA"/>
    <property type="match status" value="1"/>
</dbReference>
<feature type="domain" description="Gfo/Idh/MocA-like oxidoreductase N-terminal" evidence="1">
    <location>
        <begin position="9"/>
        <end position="123"/>
    </location>
</feature>
<dbReference type="GO" id="GO:0000166">
    <property type="term" value="F:nucleotide binding"/>
    <property type="evidence" value="ECO:0007669"/>
    <property type="project" value="InterPro"/>
</dbReference>
<gene>
    <name evidence="3" type="primary">afr_4</name>
    <name evidence="3" type="ORF">AQS8620_02952</name>
</gene>
<evidence type="ECO:0000259" key="1">
    <source>
        <dbReference type="Pfam" id="PF01408"/>
    </source>
</evidence>
<dbReference type="EMBL" id="FWFS01000011">
    <property type="protein sequence ID" value="SLN64161.1"/>
    <property type="molecule type" value="Genomic_DNA"/>
</dbReference>
<dbReference type="GO" id="GO:0033712">
    <property type="term" value="F:1,5-anhydro-D-fructose reductase (1,5-anhydro-D-mannitol-forming) activity"/>
    <property type="evidence" value="ECO:0007669"/>
    <property type="project" value="UniProtKB-EC"/>
</dbReference>
<dbReference type="InterPro" id="IPR055170">
    <property type="entry name" value="GFO_IDH_MocA-like_dom"/>
</dbReference>
<evidence type="ECO:0000313" key="4">
    <source>
        <dbReference type="Proteomes" id="UP000193862"/>
    </source>
</evidence>
<keyword evidence="3" id="KW-0560">Oxidoreductase</keyword>
<dbReference type="SUPFAM" id="SSF51735">
    <property type="entry name" value="NAD(P)-binding Rossmann-fold domains"/>
    <property type="match status" value="1"/>
</dbReference>
<accession>A0A1Y5TI27</accession>
<dbReference type="InterPro" id="IPR036291">
    <property type="entry name" value="NAD(P)-bd_dom_sf"/>
</dbReference>
<dbReference type="Gene3D" id="3.40.50.720">
    <property type="entry name" value="NAD(P)-binding Rossmann-like Domain"/>
    <property type="match status" value="1"/>
</dbReference>
<dbReference type="InterPro" id="IPR051450">
    <property type="entry name" value="Gfo/Idh/MocA_Oxidoreductases"/>
</dbReference>
<dbReference type="RefSeq" id="WP_085837751.1">
    <property type="nucleotide sequence ID" value="NZ_FWFS01000011.1"/>
</dbReference>
<evidence type="ECO:0000259" key="2">
    <source>
        <dbReference type="Pfam" id="PF22725"/>
    </source>
</evidence>
<dbReference type="PANTHER" id="PTHR43377">
    <property type="entry name" value="BILIVERDIN REDUCTASE A"/>
    <property type="match status" value="1"/>
</dbReference>